<sequence>MREGRISSDVYLSSSELSNAGIPPGWEEWVWSLPTVWEAGRQPLCWGGGGVISSQIGNLSSEREAAQSHRHLSPEADDQRGAPPSALPPRDRVSRSRESEGHRLRTMPTWVLLKDSACQTSSIDLGPSGEAPTAPPVGCGGRNWRSEKGDFGPCCRRSPEFWDEHVGLRAGPWKFQGLHK</sequence>
<accession>A0A834DFS8</accession>
<comment type="caution">
    <text evidence="2">The sequence shown here is derived from an EMBL/GenBank/DDBJ whole genome shotgun (WGS) entry which is preliminary data.</text>
</comment>
<organism evidence="2 3">
    <name type="scientific">Phyllostomus discolor</name>
    <name type="common">pale spear-nosed bat</name>
    <dbReference type="NCBI Taxonomy" id="89673"/>
    <lineage>
        <taxon>Eukaryota</taxon>
        <taxon>Metazoa</taxon>
        <taxon>Chordata</taxon>
        <taxon>Craniata</taxon>
        <taxon>Vertebrata</taxon>
        <taxon>Euteleostomi</taxon>
        <taxon>Mammalia</taxon>
        <taxon>Eutheria</taxon>
        <taxon>Laurasiatheria</taxon>
        <taxon>Chiroptera</taxon>
        <taxon>Yangochiroptera</taxon>
        <taxon>Phyllostomidae</taxon>
        <taxon>Phyllostominae</taxon>
        <taxon>Phyllostomus</taxon>
    </lineage>
</organism>
<feature type="compositionally biased region" description="Basic and acidic residues" evidence="1">
    <location>
        <begin position="89"/>
        <end position="103"/>
    </location>
</feature>
<protein>
    <submittedName>
        <fullName evidence="2">Uncharacterized protein</fullName>
    </submittedName>
</protein>
<dbReference type="EMBL" id="JABVXQ010000014">
    <property type="protein sequence ID" value="KAF6078319.1"/>
    <property type="molecule type" value="Genomic_DNA"/>
</dbReference>
<evidence type="ECO:0000256" key="1">
    <source>
        <dbReference type="SAM" id="MobiDB-lite"/>
    </source>
</evidence>
<evidence type="ECO:0000313" key="2">
    <source>
        <dbReference type="EMBL" id="KAF6078319.1"/>
    </source>
</evidence>
<feature type="compositionally biased region" description="Basic and acidic residues" evidence="1">
    <location>
        <begin position="61"/>
        <end position="80"/>
    </location>
</feature>
<reference evidence="2 3" key="1">
    <citation type="journal article" date="2020" name="Nature">
        <title>Six reference-quality genomes reveal evolution of bat adaptations.</title>
        <authorList>
            <person name="Jebb D."/>
            <person name="Huang Z."/>
            <person name="Pippel M."/>
            <person name="Hughes G.M."/>
            <person name="Lavrichenko K."/>
            <person name="Devanna P."/>
            <person name="Winkler S."/>
            <person name="Jermiin L.S."/>
            <person name="Skirmuntt E.C."/>
            <person name="Katzourakis A."/>
            <person name="Burkitt-Gray L."/>
            <person name="Ray D.A."/>
            <person name="Sullivan K.A.M."/>
            <person name="Roscito J.G."/>
            <person name="Kirilenko B.M."/>
            <person name="Davalos L.M."/>
            <person name="Corthals A.P."/>
            <person name="Power M.L."/>
            <person name="Jones G."/>
            <person name="Ransome R.D."/>
            <person name="Dechmann D.K.N."/>
            <person name="Locatelli A.G."/>
            <person name="Puechmaille S.J."/>
            <person name="Fedrigo O."/>
            <person name="Jarvis E.D."/>
            <person name="Hiller M."/>
            <person name="Vernes S.C."/>
            <person name="Myers E.W."/>
            <person name="Teeling E.C."/>
        </authorList>
    </citation>
    <scope>NUCLEOTIDE SEQUENCE [LARGE SCALE GENOMIC DNA]</scope>
    <source>
        <strain evidence="2">Bat1K_MPI-CBG_1</strain>
    </source>
</reference>
<proteinExistence type="predicted"/>
<dbReference type="AlphaFoldDB" id="A0A834DFS8"/>
<dbReference type="Proteomes" id="UP000664940">
    <property type="component" value="Unassembled WGS sequence"/>
</dbReference>
<feature type="region of interest" description="Disordered" evidence="1">
    <location>
        <begin position="58"/>
        <end position="106"/>
    </location>
</feature>
<evidence type="ECO:0000313" key="3">
    <source>
        <dbReference type="Proteomes" id="UP000664940"/>
    </source>
</evidence>
<name>A0A834DFS8_9CHIR</name>
<gene>
    <name evidence="2" type="ORF">HJG60_009169</name>
</gene>